<feature type="domain" description="SnoaL-like" evidence="1">
    <location>
        <begin position="20"/>
        <end position="127"/>
    </location>
</feature>
<name>A0A0F0LRW0_9MICO</name>
<dbReference type="InterPro" id="IPR032710">
    <property type="entry name" value="NTF2-like_dom_sf"/>
</dbReference>
<sequence>MDDRDEFLAWFGTTWQAAEAALHAGDAGPRLSTWSSIEPVTLFGAWFSASGVDDVREVFRKLGESFSDTATSTVELLAAEVSGDLAYTAHREITAAAVDGRPRSYVLRVTQVYRREEGTWKVVHRHGDEELSSTR</sequence>
<dbReference type="Proteomes" id="UP000033740">
    <property type="component" value="Unassembled WGS sequence"/>
</dbReference>
<evidence type="ECO:0000259" key="1">
    <source>
        <dbReference type="Pfam" id="PF13474"/>
    </source>
</evidence>
<evidence type="ECO:0000313" key="2">
    <source>
        <dbReference type="EMBL" id="KJL35873.1"/>
    </source>
</evidence>
<proteinExistence type="predicted"/>
<keyword evidence="3" id="KW-1185">Reference proteome</keyword>
<dbReference type="STRING" id="582680.RS86_00413"/>
<dbReference type="SUPFAM" id="SSF54427">
    <property type="entry name" value="NTF2-like"/>
    <property type="match status" value="1"/>
</dbReference>
<organism evidence="2 3">
    <name type="scientific">Microbacterium azadirachtae</name>
    <dbReference type="NCBI Taxonomy" id="582680"/>
    <lineage>
        <taxon>Bacteria</taxon>
        <taxon>Bacillati</taxon>
        <taxon>Actinomycetota</taxon>
        <taxon>Actinomycetes</taxon>
        <taxon>Micrococcales</taxon>
        <taxon>Microbacteriaceae</taxon>
        <taxon>Microbacterium</taxon>
    </lineage>
</organism>
<dbReference type="EMBL" id="JYIX01000022">
    <property type="protein sequence ID" value="KJL35873.1"/>
    <property type="molecule type" value="Genomic_DNA"/>
</dbReference>
<evidence type="ECO:0000313" key="3">
    <source>
        <dbReference type="Proteomes" id="UP000033740"/>
    </source>
</evidence>
<reference evidence="2 3" key="1">
    <citation type="submission" date="2015-02" db="EMBL/GenBank/DDBJ databases">
        <title>Draft genome sequences of ten Microbacterium spp. with emphasis on heavy metal contaminated environments.</title>
        <authorList>
            <person name="Corretto E."/>
        </authorList>
    </citation>
    <scope>NUCLEOTIDE SEQUENCE [LARGE SCALE GENOMIC DNA]</scope>
    <source>
        <strain evidence="2 3">ARN176</strain>
    </source>
</reference>
<comment type="caution">
    <text evidence="2">The sequence shown here is derived from an EMBL/GenBank/DDBJ whole genome shotgun (WGS) entry which is preliminary data.</text>
</comment>
<dbReference type="Gene3D" id="3.10.450.50">
    <property type="match status" value="1"/>
</dbReference>
<accession>A0A0F0LRW0</accession>
<dbReference type="RefSeq" id="WP_045270552.1">
    <property type="nucleotide sequence ID" value="NZ_JYIX01000022.1"/>
</dbReference>
<dbReference type="PATRIC" id="fig|582680.6.peg.424"/>
<protein>
    <recommendedName>
        <fullName evidence="1">SnoaL-like domain-containing protein</fullName>
    </recommendedName>
</protein>
<gene>
    <name evidence="2" type="ORF">RS86_00413</name>
</gene>
<dbReference type="AlphaFoldDB" id="A0A0F0LRW0"/>
<dbReference type="Pfam" id="PF13474">
    <property type="entry name" value="SnoaL_3"/>
    <property type="match status" value="1"/>
</dbReference>
<dbReference type="InterPro" id="IPR037401">
    <property type="entry name" value="SnoaL-like"/>
</dbReference>